<dbReference type="EMBL" id="KV453842">
    <property type="protein sequence ID" value="ODV90465.1"/>
    <property type="molecule type" value="Genomic_DNA"/>
</dbReference>
<protein>
    <submittedName>
        <fullName evidence="1">Uncharacterized protein</fullName>
    </submittedName>
</protein>
<reference evidence="2" key="1">
    <citation type="submission" date="2016-02" db="EMBL/GenBank/DDBJ databases">
        <title>Comparative genomics of biotechnologically important yeasts.</title>
        <authorList>
            <consortium name="DOE Joint Genome Institute"/>
            <person name="Riley R."/>
            <person name="Haridas S."/>
            <person name="Wolfe K.H."/>
            <person name="Lopes M.R."/>
            <person name="Hittinger C.T."/>
            <person name="Goker M."/>
            <person name="Salamov A."/>
            <person name="Wisecaver J."/>
            <person name="Long T.M."/>
            <person name="Aerts A.L."/>
            <person name="Barry K."/>
            <person name="Choi C."/>
            <person name="Clum A."/>
            <person name="Coughlan A.Y."/>
            <person name="Deshpande S."/>
            <person name="Douglass A.P."/>
            <person name="Hanson S.J."/>
            <person name="Klenk H.-P."/>
            <person name="Labutti K."/>
            <person name="Lapidus A."/>
            <person name="Lindquist E."/>
            <person name="Lipzen A."/>
            <person name="Meier-Kolthoff J.P."/>
            <person name="Ohm R.A."/>
            <person name="Otillar R.P."/>
            <person name="Pangilinan J."/>
            <person name="Peng Y."/>
            <person name="Rokas A."/>
            <person name="Rosa C.A."/>
            <person name="Scheuner C."/>
            <person name="Sibirny A.A."/>
            <person name="Slot J.C."/>
            <person name="Stielow J.B."/>
            <person name="Sun H."/>
            <person name="Kurtzman C.P."/>
            <person name="Blackwell M."/>
            <person name="Jeffries T.W."/>
            <person name="Grigoriev I.V."/>
        </authorList>
    </citation>
    <scope>NUCLEOTIDE SEQUENCE [LARGE SCALE GENOMIC DNA]</scope>
    <source>
        <strain evidence="2">NRRL Y-17796</strain>
    </source>
</reference>
<evidence type="ECO:0000313" key="2">
    <source>
        <dbReference type="Proteomes" id="UP000095023"/>
    </source>
</evidence>
<accession>A0A1E4TFB2</accession>
<dbReference type="AlphaFoldDB" id="A0A1E4TFB2"/>
<sequence>MSQPYVDISKAAESPYPAWLFSGLLLGTGIRRMPSYVPKPWQCGVFGAASALGGKYPPGMFASR</sequence>
<evidence type="ECO:0000313" key="1">
    <source>
        <dbReference type="EMBL" id="ODV90465.1"/>
    </source>
</evidence>
<name>A0A1E4TFB2_9ASCO</name>
<gene>
    <name evidence="1" type="ORF">CANCADRAFT_31420</name>
</gene>
<proteinExistence type="predicted"/>
<keyword evidence="2" id="KW-1185">Reference proteome</keyword>
<dbReference type="Proteomes" id="UP000095023">
    <property type="component" value="Unassembled WGS sequence"/>
</dbReference>
<organism evidence="1 2">
    <name type="scientific">Tortispora caseinolytica NRRL Y-17796</name>
    <dbReference type="NCBI Taxonomy" id="767744"/>
    <lineage>
        <taxon>Eukaryota</taxon>
        <taxon>Fungi</taxon>
        <taxon>Dikarya</taxon>
        <taxon>Ascomycota</taxon>
        <taxon>Saccharomycotina</taxon>
        <taxon>Trigonopsidomycetes</taxon>
        <taxon>Trigonopsidales</taxon>
        <taxon>Trigonopsidaceae</taxon>
        <taxon>Tortispora</taxon>
    </lineage>
</organism>